<dbReference type="EC" id="2.5.1.18" evidence="1"/>
<proteinExistence type="predicted"/>
<dbReference type="Proteomes" id="UP001055439">
    <property type="component" value="Chromosome 5"/>
</dbReference>
<keyword evidence="4" id="KW-1185">Reference proteome</keyword>
<dbReference type="AlphaFoldDB" id="A0A9E7FZS7"/>
<dbReference type="EMBL" id="CP097507">
    <property type="protein sequence ID" value="URE05471.1"/>
    <property type="molecule type" value="Genomic_DNA"/>
</dbReference>
<organism evidence="3 4">
    <name type="scientific">Musa troglodytarum</name>
    <name type="common">fe'i banana</name>
    <dbReference type="NCBI Taxonomy" id="320322"/>
    <lineage>
        <taxon>Eukaryota</taxon>
        <taxon>Viridiplantae</taxon>
        <taxon>Streptophyta</taxon>
        <taxon>Embryophyta</taxon>
        <taxon>Tracheophyta</taxon>
        <taxon>Spermatophyta</taxon>
        <taxon>Magnoliopsida</taxon>
        <taxon>Liliopsida</taxon>
        <taxon>Zingiberales</taxon>
        <taxon>Musaceae</taxon>
        <taxon>Musa</taxon>
    </lineage>
</organism>
<evidence type="ECO:0000313" key="3">
    <source>
        <dbReference type="EMBL" id="URE05471.1"/>
    </source>
</evidence>
<gene>
    <name evidence="3" type="ORF">MUK42_26116</name>
</gene>
<evidence type="ECO:0000256" key="1">
    <source>
        <dbReference type="ARBA" id="ARBA00012452"/>
    </source>
</evidence>
<reference evidence="3" key="1">
    <citation type="submission" date="2022-05" db="EMBL/GenBank/DDBJ databases">
        <title>The Musa troglodytarum L. genome provides insights into the mechanism of non-climacteric behaviour and enrichment of carotenoids.</title>
        <authorList>
            <person name="Wang J."/>
        </authorList>
    </citation>
    <scope>NUCLEOTIDE SEQUENCE</scope>
    <source>
        <tissue evidence="3">Leaf</tissue>
    </source>
</reference>
<dbReference type="Gene3D" id="1.20.1050.10">
    <property type="match status" value="1"/>
</dbReference>
<dbReference type="InterPro" id="IPR036282">
    <property type="entry name" value="Glutathione-S-Trfase_C_sf"/>
</dbReference>
<dbReference type="PANTHER" id="PTHR43900">
    <property type="entry name" value="GLUTATHIONE S-TRANSFERASE RHO"/>
    <property type="match status" value="1"/>
</dbReference>
<dbReference type="OrthoDB" id="422574at2759"/>
<name>A0A9E7FZS7_9LILI</name>
<sequence>MLARLDQKAPPCTAKQKTPIRETFGDTWRRRTRIKNFHPRGSALIFNLAFASLLDLEQDEEMIARSKKTPSNVLDIYEQRLAETKFPAGNWFTLADPSHLSDTSVWCRSLFTSRKNVFNW</sequence>
<dbReference type="SUPFAM" id="SSF47616">
    <property type="entry name" value="GST C-terminal domain-like"/>
    <property type="match status" value="1"/>
</dbReference>
<dbReference type="GO" id="GO:0004364">
    <property type="term" value="F:glutathione transferase activity"/>
    <property type="evidence" value="ECO:0007669"/>
    <property type="project" value="UniProtKB-EC"/>
</dbReference>
<accession>A0A9E7FZS7</accession>
<dbReference type="GO" id="GO:0005737">
    <property type="term" value="C:cytoplasm"/>
    <property type="evidence" value="ECO:0007669"/>
    <property type="project" value="TreeGrafter"/>
</dbReference>
<protein>
    <recommendedName>
        <fullName evidence="1">glutathione transferase</fullName>
        <ecNumber evidence="1">2.5.1.18</ecNumber>
    </recommendedName>
</protein>
<dbReference type="GO" id="GO:0043295">
    <property type="term" value="F:glutathione binding"/>
    <property type="evidence" value="ECO:0007669"/>
    <property type="project" value="TreeGrafter"/>
</dbReference>
<evidence type="ECO:0000256" key="2">
    <source>
        <dbReference type="ARBA" id="ARBA00022679"/>
    </source>
</evidence>
<evidence type="ECO:0000313" key="4">
    <source>
        <dbReference type="Proteomes" id="UP001055439"/>
    </source>
</evidence>
<dbReference type="GO" id="GO:0006749">
    <property type="term" value="P:glutathione metabolic process"/>
    <property type="evidence" value="ECO:0007669"/>
    <property type="project" value="TreeGrafter"/>
</dbReference>
<keyword evidence="2" id="KW-0808">Transferase</keyword>
<dbReference type="PANTHER" id="PTHR43900:SF79">
    <property type="entry name" value="GLUTATHIONE S-TRANSFERASE"/>
    <property type="match status" value="1"/>
</dbReference>